<name>A0A0S2MW69_9CAUD</name>
<gene>
    <name evidence="1" type="ORF">Phi4113_148</name>
</gene>
<reference evidence="1 2" key="1">
    <citation type="submission" date="2015-10" db="EMBL/GenBank/DDBJ databases">
        <title>Large-scale maps of variable infection efficiencies in aquatic Bacteriodetes phage-host model systems.</title>
        <authorList>
            <person name="Holmfeldt K."/>
            <person name="Solonenko N."/>
            <person name="Howard-Varona C."/>
            <person name="Moreno M."/>
            <person name="Malmstrom R.R."/>
            <person name="Blow M.J."/>
            <person name="Sullivan M.B."/>
        </authorList>
    </citation>
    <scope>NUCLEOTIDE SEQUENCE [LARGE SCALE GENOMIC DNA]</scope>
</reference>
<organism evidence="1 2">
    <name type="scientific">Cellulophaga phage phi4:1_13</name>
    <dbReference type="NCBI Taxonomy" id="1747284"/>
    <lineage>
        <taxon>Viruses</taxon>
        <taxon>Duplodnaviria</taxon>
        <taxon>Heunggongvirae</taxon>
        <taxon>Uroviricota</taxon>
        <taxon>Caudoviricetes</taxon>
        <taxon>Lightbulbvirus</taxon>
        <taxon>Lightbulbvirus Cba41</taxon>
    </lineage>
</organism>
<sequence length="98" mass="11057">MSESLELYAKDDKGVLREVTLFAVLSAEFERAGFKMDSGAWKDEDHNWLGIVQENSKSEQIVTNITFQNNMNTITGLDIYVTPIKRVVDEDESVNITG</sequence>
<protein>
    <submittedName>
        <fullName evidence="1">Uncharacterized protein</fullName>
    </submittedName>
</protein>
<evidence type="ECO:0000313" key="1">
    <source>
        <dbReference type="EMBL" id="ALO80157.1"/>
    </source>
</evidence>
<dbReference type="Proteomes" id="UP000229115">
    <property type="component" value="Segment"/>
</dbReference>
<evidence type="ECO:0000313" key="2">
    <source>
        <dbReference type="Proteomes" id="UP000229115"/>
    </source>
</evidence>
<dbReference type="EMBL" id="KT962245">
    <property type="protein sequence ID" value="ALO80157.1"/>
    <property type="molecule type" value="Genomic_RNA"/>
</dbReference>
<proteinExistence type="predicted"/>
<accession>A0A0S2MW69</accession>